<dbReference type="Gene3D" id="3.40.30.10">
    <property type="entry name" value="Glutaredoxin"/>
    <property type="match status" value="1"/>
</dbReference>
<dbReference type="SUPFAM" id="SSF52833">
    <property type="entry name" value="Thioredoxin-like"/>
    <property type="match status" value="1"/>
</dbReference>
<gene>
    <name evidence="1" type="ORF">CLLI_23890</name>
</gene>
<evidence type="ECO:0000313" key="1">
    <source>
        <dbReference type="EMBL" id="PRR77219.1"/>
    </source>
</evidence>
<name>A0A2T0B0U3_9CLOT</name>
<sequence length="90" mass="10262">MITINVCVGSACHLKGSYKVIEALERLIEGYEVKDKVELKGAFCLGNCTEGVSVKVDDNIFSVNENNVENFFEEQVLWRIKNESHEFFRS</sequence>
<keyword evidence="2" id="KW-1185">Reference proteome</keyword>
<dbReference type="Proteomes" id="UP000239706">
    <property type="component" value="Unassembled WGS sequence"/>
</dbReference>
<dbReference type="CDD" id="cd02980">
    <property type="entry name" value="TRX_Fd_family"/>
    <property type="match status" value="1"/>
</dbReference>
<dbReference type="InterPro" id="IPR036249">
    <property type="entry name" value="Thioredoxin-like_sf"/>
</dbReference>
<reference evidence="1 2" key="1">
    <citation type="submission" date="2018-03" db="EMBL/GenBank/DDBJ databases">
        <title>Genome sequence of Clostridium liquoris DSM 100320.</title>
        <authorList>
            <person name="Poehlein A."/>
            <person name="Daniel R."/>
        </authorList>
    </citation>
    <scope>NUCLEOTIDE SEQUENCE [LARGE SCALE GENOMIC DNA]</scope>
    <source>
        <strain evidence="1 2">DSM 100320</strain>
    </source>
</reference>
<dbReference type="OrthoDB" id="9807975at2"/>
<evidence type="ECO:0000313" key="2">
    <source>
        <dbReference type="Proteomes" id="UP000239706"/>
    </source>
</evidence>
<dbReference type="RefSeq" id="WP_106064434.1">
    <property type="nucleotide sequence ID" value="NZ_PVXO01000066.1"/>
</dbReference>
<organism evidence="1 2">
    <name type="scientific">Clostridium liquoris</name>
    <dbReference type="NCBI Taxonomy" id="1289519"/>
    <lineage>
        <taxon>Bacteria</taxon>
        <taxon>Bacillati</taxon>
        <taxon>Bacillota</taxon>
        <taxon>Clostridia</taxon>
        <taxon>Eubacteriales</taxon>
        <taxon>Clostridiaceae</taxon>
        <taxon>Clostridium</taxon>
    </lineage>
</organism>
<accession>A0A2T0B0U3</accession>
<proteinExistence type="predicted"/>
<dbReference type="AlphaFoldDB" id="A0A2T0B0U3"/>
<dbReference type="EMBL" id="PVXO01000066">
    <property type="protein sequence ID" value="PRR77219.1"/>
    <property type="molecule type" value="Genomic_DNA"/>
</dbReference>
<dbReference type="Pfam" id="PF01257">
    <property type="entry name" value="2Fe-2S_thioredx"/>
    <property type="match status" value="1"/>
</dbReference>
<comment type="caution">
    <text evidence="1">The sequence shown here is derived from an EMBL/GenBank/DDBJ whole genome shotgun (WGS) entry which is preliminary data.</text>
</comment>
<protein>
    <submittedName>
        <fullName evidence="1">Respiratory-chain NADH dehydrogenase 24 Kd subunit</fullName>
    </submittedName>
</protein>